<dbReference type="EMBL" id="BQNB010011460">
    <property type="protein sequence ID" value="GJS90858.1"/>
    <property type="molecule type" value="Genomic_DNA"/>
</dbReference>
<dbReference type="PANTHER" id="PTHR33223:SF11">
    <property type="entry name" value="ELEMENT PROTEIN, PUTATIVE-RELATED"/>
    <property type="match status" value="1"/>
</dbReference>
<reference evidence="3" key="1">
    <citation type="journal article" date="2022" name="Int. J. Mol. Sci.">
        <title>Draft Genome of Tanacetum Coccineum: Genomic Comparison of Closely Related Tanacetum-Family Plants.</title>
        <authorList>
            <person name="Yamashiro T."/>
            <person name="Shiraishi A."/>
            <person name="Nakayama K."/>
            <person name="Satake H."/>
        </authorList>
    </citation>
    <scope>NUCLEOTIDE SEQUENCE</scope>
</reference>
<evidence type="ECO:0000313" key="4">
    <source>
        <dbReference type="Proteomes" id="UP001151760"/>
    </source>
</evidence>
<name>A0ABQ4ZPV3_9ASTR</name>
<reference evidence="3" key="2">
    <citation type="submission" date="2022-01" db="EMBL/GenBank/DDBJ databases">
        <authorList>
            <person name="Yamashiro T."/>
            <person name="Shiraishi A."/>
            <person name="Satake H."/>
            <person name="Nakayama K."/>
        </authorList>
    </citation>
    <scope>NUCLEOTIDE SEQUENCE</scope>
</reference>
<dbReference type="Pfam" id="PF03732">
    <property type="entry name" value="Retrotrans_gag"/>
    <property type="match status" value="1"/>
</dbReference>
<gene>
    <name evidence="3" type="ORF">Tco_0773494</name>
</gene>
<protein>
    <submittedName>
        <fullName evidence="3">Integrase, catalytic region, zinc finger, CCHC-type containing protein</fullName>
    </submittedName>
</protein>
<dbReference type="Proteomes" id="UP001151760">
    <property type="component" value="Unassembled WGS sequence"/>
</dbReference>
<dbReference type="InterPro" id="IPR005162">
    <property type="entry name" value="Retrotrans_gag_dom"/>
</dbReference>
<feature type="coiled-coil region" evidence="1">
    <location>
        <begin position="171"/>
        <end position="205"/>
    </location>
</feature>
<feature type="domain" description="Retrotransposon gag" evidence="2">
    <location>
        <begin position="39"/>
        <end position="130"/>
    </location>
</feature>
<keyword evidence="4" id="KW-1185">Reference proteome</keyword>
<accession>A0ABQ4ZPV3</accession>
<dbReference type="PANTHER" id="PTHR33223">
    <property type="entry name" value="CCHC-TYPE DOMAIN-CONTAINING PROTEIN"/>
    <property type="match status" value="1"/>
</dbReference>
<proteinExistence type="predicted"/>
<organism evidence="3 4">
    <name type="scientific">Tanacetum coccineum</name>
    <dbReference type="NCBI Taxonomy" id="301880"/>
    <lineage>
        <taxon>Eukaryota</taxon>
        <taxon>Viridiplantae</taxon>
        <taxon>Streptophyta</taxon>
        <taxon>Embryophyta</taxon>
        <taxon>Tracheophyta</taxon>
        <taxon>Spermatophyta</taxon>
        <taxon>Magnoliopsida</taxon>
        <taxon>eudicotyledons</taxon>
        <taxon>Gunneridae</taxon>
        <taxon>Pentapetalae</taxon>
        <taxon>asterids</taxon>
        <taxon>campanulids</taxon>
        <taxon>Asterales</taxon>
        <taxon>Asteraceae</taxon>
        <taxon>Asteroideae</taxon>
        <taxon>Anthemideae</taxon>
        <taxon>Anthemidinae</taxon>
        <taxon>Tanacetum</taxon>
    </lineage>
</organism>
<evidence type="ECO:0000313" key="3">
    <source>
        <dbReference type="EMBL" id="GJS90858.1"/>
    </source>
</evidence>
<keyword evidence="1" id="KW-0175">Coiled coil</keyword>
<sequence>MFYGKENEDPHEHISNIIGIIDLFHLPGVARDQVMLIAFPFILKGKTKLWMKRLSNGSITAWDLFKSTFLDEYHPPLKIIKQIEAIRNFKQEPNKPLHCSWERFTESLFSCLEHKQNEHEQLQIFYQGLDAETRRKVDFKGSIPKMTPTKGIEAIKELSAYSLTWYKEGNVKSKNKELQVVLKQIDNFENNMNIITEEVRMAQHKYETPMEGRISNLEETLNNFIKESLIRQKESKNMVWGIKKSYDQTFKTQASSLRKIEYHSGKLLKIIKIGARSLPSSTKTNPRGLAHAITTRNELNYKPPKNPLEDMTNPQGKTAVKETMTKNIEEVPDDHRKTMESYDHFIPFPG</sequence>
<evidence type="ECO:0000259" key="2">
    <source>
        <dbReference type="Pfam" id="PF03732"/>
    </source>
</evidence>
<evidence type="ECO:0000256" key="1">
    <source>
        <dbReference type="SAM" id="Coils"/>
    </source>
</evidence>
<comment type="caution">
    <text evidence="3">The sequence shown here is derived from an EMBL/GenBank/DDBJ whole genome shotgun (WGS) entry which is preliminary data.</text>
</comment>